<dbReference type="Pfam" id="PF13649">
    <property type="entry name" value="Methyltransf_25"/>
    <property type="match status" value="1"/>
</dbReference>
<dbReference type="EMBL" id="CP006019">
    <property type="protein sequence ID" value="AIF68489.1"/>
    <property type="molecule type" value="Genomic_DNA"/>
</dbReference>
<dbReference type="InterPro" id="IPR041698">
    <property type="entry name" value="Methyltransf_25"/>
</dbReference>
<proteinExistence type="predicted"/>
<dbReference type="eggNOG" id="arCOG01792">
    <property type="taxonomic scope" value="Archaea"/>
</dbReference>
<reference evidence="2 3" key="2">
    <citation type="journal article" date="2015" name="Genome Announc.">
        <title>Complete Genome Sequence of Hyperthermophilic Piezophilic Archaeon Palaeococcus pacificus DY20341T, Isolated from Deep-Sea Hydrothermal Sediments.</title>
        <authorList>
            <person name="Zeng X."/>
            <person name="Jebbar M."/>
            <person name="Shao Z."/>
        </authorList>
    </citation>
    <scope>NUCLEOTIDE SEQUENCE [LARGE SCALE GENOMIC DNA]</scope>
    <source>
        <strain evidence="2 3">DY20341</strain>
    </source>
</reference>
<feature type="domain" description="Methyltransferase" evidence="1">
    <location>
        <begin position="56"/>
        <end position="155"/>
    </location>
</feature>
<dbReference type="OrthoDB" id="1018at2157"/>
<accession>A0A075LQ84</accession>
<organism evidence="2 3">
    <name type="scientific">Palaeococcus pacificus DY20341</name>
    <dbReference type="NCBI Taxonomy" id="1343739"/>
    <lineage>
        <taxon>Archaea</taxon>
        <taxon>Methanobacteriati</taxon>
        <taxon>Methanobacteriota</taxon>
        <taxon>Thermococci</taxon>
        <taxon>Thermococcales</taxon>
        <taxon>Thermococcaceae</taxon>
        <taxon>Palaeococcus</taxon>
    </lineage>
</organism>
<dbReference type="PANTHER" id="PTHR42912:SF80">
    <property type="entry name" value="METHYLTRANSFERASE DOMAIN-CONTAINING PROTEIN"/>
    <property type="match status" value="1"/>
</dbReference>
<name>A0A075LQ84_9EURY</name>
<dbReference type="CDD" id="cd02440">
    <property type="entry name" value="AdoMet_MTases"/>
    <property type="match status" value="1"/>
</dbReference>
<evidence type="ECO:0000259" key="1">
    <source>
        <dbReference type="Pfam" id="PF13649"/>
    </source>
</evidence>
<keyword evidence="3" id="KW-1185">Reference proteome</keyword>
<protein>
    <recommendedName>
        <fullName evidence="1">Methyltransferase domain-containing protein</fullName>
    </recommendedName>
</protein>
<dbReference type="Proteomes" id="UP000027981">
    <property type="component" value="Chromosome"/>
</dbReference>
<dbReference type="HOGENOM" id="CLU_092709_0_0_2"/>
<reference evidence="3" key="1">
    <citation type="submission" date="2013-06" db="EMBL/GenBank/DDBJ databases">
        <title>Complete Genome Sequence of Hyperthermophilic Palaeococcus pacificus DY20341T, Isolated from a Deep-Sea Hydrothermal Sediments.</title>
        <authorList>
            <person name="Zeng X."/>
            <person name="Shao Z."/>
        </authorList>
    </citation>
    <scope>NUCLEOTIDE SEQUENCE [LARGE SCALE GENOMIC DNA]</scope>
    <source>
        <strain evidence="3">DY20341</strain>
    </source>
</reference>
<dbReference type="PROSITE" id="PS51608">
    <property type="entry name" value="SAM_MT_UBIE"/>
    <property type="match status" value="1"/>
</dbReference>
<gene>
    <name evidence="2" type="ORF">PAP_00210</name>
</gene>
<dbReference type="GO" id="GO:0008168">
    <property type="term" value="F:methyltransferase activity"/>
    <property type="evidence" value="ECO:0007669"/>
    <property type="project" value="InterPro"/>
</dbReference>
<dbReference type="InterPro" id="IPR050508">
    <property type="entry name" value="Methyltransf_Superfamily"/>
</dbReference>
<dbReference type="STRING" id="1343739.PAP_00210"/>
<dbReference type="AlphaFoldDB" id="A0A075LQ84"/>
<dbReference type="PANTHER" id="PTHR42912">
    <property type="entry name" value="METHYLTRANSFERASE"/>
    <property type="match status" value="1"/>
</dbReference>
<evidence type="ECO:0000313" key="2">
    <source>
        <dbReference type="EMBL" id="AIF68489.1"/>
    </source>
</evidence>
<dbReference type="InterPro" id="IPR004033">
    <property type="entry name" value="UbiE/COQ5_MeTrFase"/>
</dbReference>
<sequence>MDSKDHEVSRVYRTKAQAKKAYDRISRFYDYFAGVFEKKYRNRALELLGIKKGEIVLEIGFGTGHCLKKMAELVGEEGKVYGIDISSGMLEVSKKRLEKAGLLDRVELYCGDASKLPYEDNKFDAVFMSFTLELFDTPEIPKVLNEIKRVLKPGGRLGIVSMSKEGGNVLLRLYEWLHEKLPQYVDCRPIYVEQSIRESGFEIKYKEEVKLFGLPGEIVIAVKLPKP</sequence>
<evidence type="ECO:0000313" key="3">
    <source>
        <dbReference type="Proteomes" id="UP000027981"/>
    </source>
</evidence>
<dbReference type="InterPro" id="IPR029063">
    <property type="entry name" value="SAM-dependent_MTases_sf"/>
</dbReference>
<dbReference type="Gene3D" id="3.40.50.150">
    <property type="entry name" value="Vaccinia Virus protein VP39"/>
    <property type="match status" value="1"/>
</dbReference>
<dbReference type="KEGG" id="ppac:PAP_00210"/>
<dbReference type="SUPFAM" id="SSF53335">
    <property type="entry name" value="S-adenosyl-L-methionine-dependent methyltransferases"/>
    <property type="match status" value="1"/>
</dbReference>